<keyword evidence="3" id="KW-1185">Reference proteome</keyword>
<comment type="caution">
    <text evidence="2">The sequence shown here is derived from an EMBL/GenBank/DDBJ whole genome shotgun (WGS) entry which is preliminary data.</text>
</comment>
<evidence type="ECO:0000256" key="1">
    <source>
        <dbReference type="SAM" id="Phobius"/>
    </source>
</evidence>
<keyword evidence="1" id="KW-0812">Transmembrane</keyword>
<reference evidence="2 3" key="1">
    <citation type="submission" date="2020-03" db="EMBL/GenBank/DDBJ databases">
        <title>Draft genome of Streptomyces sp. ventii, isolated from the Axial Seamount in the Pacific Ocean, and resequencing of the two type strains Streptomyces lonarensis strain NCL 716 and Streptomyces bohaiensis strain 11A07.</title>
        <authorList>
            <person name="Loughran R.M."/>
            <person name="Pfannmuller K.M."/>
            <person name="Wasson B.J."/>
            <person name="Deadmond M.C."/>
            <person name="Paddock B.E."/>
            <person name="Koyack M.J."/>
            <person name="Gallegos D.A."/>
            <person name="Mitchell E.A."/>
            <person name="Ushijima B."/>
            <person name="Saw J.H."/>
            <person name="Mcphail K.L."/>
            <person name="Videau P."/>
        </authorList>
    </citation>
    <scope>NUCLEOTIDE SEQUENCE [LARGE SCALE GENOMIC DNA]</scope>
    <source>
        <strain evidence="2 3">NCL716</strain>
    </source>
</reference>
<dbReference type="RefSeq" id="WP_167970409.1">
    <property type="nucleotide sequence ID" value="NZ_BHZG01000138.1"/>
</dbReference>
<evidence type="ECO:0008006" key="4">
    <source>
        <dbReference type="Google" id="ProtNLM"/>
    </source>
</evidence>
<proteinExistence type="predicted"/>
<sequence length="83" mass="8421">MSESPEHANSPGDLLVRVGGIIFAVGAVATLITFVPMFIGSEPFPVGAYVVSMLMGVGFAVAGAGMARSIAAQRRRDRAAAAG</sequence>
<keyword evidence="1" id="KW-0472">Membrane</keyword>
<protein>
    <recommendedName>
        <fullName evidence="4">Integral membrane protein</fullName>
    </recommendedName>
</protein>
<organism evidence="2 3">
    <name type="scientific">Streptomyces lonarensis</name>
    <dbReference type="NCBI Taxonomy" id="700599"/>
    <lineage>
        <taxon>Bacteria</taxon>
        <taxon>Bacillati</taxon>
        <taxon>Actinomycetota</taxon>
        <taxon>Actinomycetes</taxon>
        <taxon>Kitasatosporales</taxon>
        <taxon>Streptomycetaceae</taxon>
        <taxon>Streptomyces</taxon>
    </lineage>
</organism>
<dbReference type="AlphaFoldDB" id="A0A7X6D1A1"/>
<feature type="transmembrane region" description="Helical" evidence="1">
    <location>
        <begin position="46"/>
        <end position="67"/>
    </location>
</feature>
<gene>
    <name evidence="2" type="ORF">HCN56_12480</name>
</gene>
<dbReference type="Proteomes" id="UP000578686">
    <property type="component" value="Unassembled WGS sequence"/>
</dbReference>
<evidence type="ECO:0000313" key="3">
    <source>
        <dbReference type="Proteomes" id="UP000578686"/>
    </source>
</evidence>
<accession>A0A7X6D1A1</accession>
<keyword evidence="1" id="KW-1133">Transmembrane helix</keyword>
<name>A0A7X6D1A1_9ACTN</name>
<dbReference type="EMBL" id="JAAVJD010000080">
    <property type="protein sequence ID" value="NJQ06378.1"/>
    <property type="molecule type" value="Genomic_DNA"/>
</dbReference>
<evidence type="ECO:0000313" key="2">
    <source>
        <dbReference type="EMBL" id="NJQ06378.1"/>
    </source>
</evidence>
<feature type="transmembrane region" description="Helical" evidence="1">
    <location>
        <begin position="21"/>
        <end position="40"/>
    </location>
</feature>